<sequence>MRLLHAAGKTRASFDDPNLVSHAGLVPAMRLAELVGLEKLAAHHVRLDAEVV</sequence>
<organism evidence="1 2">
    <name type="scientific">Mycobacterium heckeshornense</name>
    <dbReference type="NCBI Taxonomy" id="110505"/>
    <lineage>
        <taxon>Bacteria</taxon>
        <taxon>Bacillati</taxon>
        <taxon>Actinomycetota</taxon>
        <taxon>Actinomycetes</taxon>
        <taxon>Mycobacteriales</taxon>
        <taxon>Mycobacteriaceae</taxon>
        <taxon>Mycobacterium</taxon>
    </lineage>
</organism>
<keyword evidence="2" id="KW-1185">Reference proteome</keyword>
<evidence type="ECO:0000313" key="1">
    <source>
        <dbReference type="EMBL" id="BCO36389.1"/>
    </source>
</evidence>
<reference evidence="1 2" key="1">
    <citation type="submission" date="2020-12" db="EMBL/GenBank/DDBJ databases">
        <title>Complete genome sequence of Mycobacterium heckeshornense JCM 15655T, closely related to a pathogenic non-tuberculous mycobacterial species Mycobacterium xenopi.</title>
        <authorList>
            <person name="Yoshida M."/>
            <person name="Fukano H."/>
            <person name="Asakura T."/>
            <person name="Suzuki M."/>
            <person name="Hoshino Y."/>
        </authorList>
    </citation>
    <scope>NUCLEOTIDE SEQUENCE [LARGE SCALE GENOMIC DNA]</scope>
    <source>
        <strain evidence="1 2">JCM 15655</strain>
    </source>
</reference>
<name>A0A7R7GVS5_9MYCO</name>
<accession>A0A7R7GVS5</accession>
<evidence type="ECO:0000313" key="2">
    <source>
        <dbReference type="Proteomes" id="UP000595446"/>
    </source>
</evidence>
<protein>
    <submittedName>
        <fullName evidence="1">Uncharacterized protein</fullName>
    </submittedName>
</protein>
<dbReference type="AlphaFoldDB" id="A0A7R7GVS5"/>
<proteinExistence type="predicted"/>
<dbReference type="Proteomes" id="UP000595446">
    <property type="component" value="Chromosome"/>
</dbReference>
<dbReference type="RefSeq" id="WP_412176943.1">
    <property type="nucleotide sequence ID" value="NZ_LFOF01000188.1"/>
</dbReference>
<gene>
    <name evidence="1" type="ORF">MHEC_28220</name>
</gene>
<dbReference type="EMBL" id="AP024237">
    <property type="protein sequence ID" value="BCO36389.1"/>
    <property type="molecule type" value="Genomic_DNA"/>
</dbReference>